<comment type="caution">
    <text evidence="3">The sequence shown here is derived from an EMBL/GenBank/DDBJ whole genome shotgun (WGS) entry which is preliminary data.</text>
</comment>
<evidence type="ECO:0000259" key="2">
    <source>
        <dbReference type="Pfam" id="PF16653"/>
    </source>
</evidence>
<feature type="domain" description="Saccharopine dehydrogenase NADP binding" evidence="1">
    <location>
        <begin position="4"/>
        <end position="133"/>
    </location>
</feature>
<dbReference type="InterPro" id="IPR036291">
    <property type="entry name" value="NAD(P)-bd_dom_sf"/>
</dbReference>
<proteinExistence type="predicted"/>
<dbReference type="Pfam" id="PF16653">
    <property type="entry name" value="Sacchrp_dh_C"/>
    <property type="match status" value="1"/>
</dbReference>
<dbReference type="EMBL" id="DRHY01000226">
    <property type="protein sequence ID" value="HEC74765.1"/>
    <property type="molecule type" value="Genomic_DNA"/>
</dbReference>
<dbReference type="SUPFAM" id="SSF51735">
    <property type="entry name" value="NAD(P)-binding Rossmann-fold domains"/>
    <property type="match status" value="1"/>
</dbReference>
<evidence type="ECO:0000313" key="3">
    <source>
        <dbReference type="EMBL" id="HEC74765.1"/>
    </source>
</evidence>
<dbReference type="PANTHER" id="PTHR43796:SF2">
    <property type="entry name" value="CARBOXYNORSPERMIDINE SYNTHASE"/>
    <property type="match status" value="1"/>
</dbReference>
<accession>A0A7C1ZSR9</accession>
<dbReference type="PANTHER" id="PTHR43796">
    <property type="entry name" value="CARBOXYNORSPERMIDINE SYNTHASE"/>
    <property type="match status" value="1"/>
</dbReference>
<dbReference type="AlphaFoldDB" id="A0A7C1ZSR9"/>
<reference evidence="3" key="1">
    <citation type="journal article" date="2020" name="mSystems">
        <title>Genome- and Community-Level Interaction Insights into Carbon Utilization and Element Cycling Functions of Hydrothermarchaeota in Hydrothermal Sediment.</title>
        <authorList>
            <person name="Zhou Z."/>
            <person name="Liu Y."/>
            <person name="Xu W."/>
            <person name="Pan J."/>
            <person name="Luo Z.H."/>
            <person name="Li M."/>
        </authorList>
    </citation>
    <scope>NUCLEOTIDE SEQUENCE [LARGE SCALE GENOMIC DNA]</scope>
    <source>
        <strain evidence="3">HyVt-380</strain>
    </source>
</reference>
<organism evidence="3">
    <name type="scientific">Methylophaga aminisulfidivorans</name>
    <dbReference type="NCBI Taxonomy" id="230105"/>
    <lineage>
        <taxon>Bacteria</taxon>
        <taxon>Pseudomonadati</taxon>
        <taxon>Pseudomonadota</taxon>
        <taxon>Gammaproteobacteria</taxon>
        <taxon>Thiotrichales</taxon>
        <taxon>Piscirickettsiaceae</taxon>
        <taxon>Methylophaga</taxon>
    </lineage>
</organism>
<dbReference type="Proteomes" id="UP000886384">
    <property type="component" value="Unassembled WGS sequence"/>
</dbReference>
<dbReference type="Gene3D" id="3.30.360.10">
    <property type="entry name" value="Dihydrodipicolinate Reductase, domain 2"/>
    <property type="match status" value="1"/>
</dbReference>
<dbReference type="InterPro" id="IPR005097">
    <property type="entry name" value="Sacchrp_dh_NADP-bd"/>
</dbReference>
<sequence length="399" mass="44609">MAKVLIIGAGGVGGVVTHKCAQLPEVFSEIVLASRTEEKCKAIAAQLDRPIKTAKVDADNVPELTALLEKEKPALVINVALPYQDLTIMDACLAAGVDYLDTANYEPLDTAKFEYKWQWAYQDKFKKAGLTALLGSGFDPGATNVFTAYIAKHYFDEIHELDIIDVNGGDHGYPFATNFNPEINIREVTAECRHWEDGEFVTTPAMSKKARFTCPEEVGSFDIYRMYHEELESLTKNYPTLKRAQFWMSFGESYLKHLEVLTNVGMIGIEPIDFQGQKVVPIQFLKALLPDPSTLGPRTKGKTCIGCVVKGIKDGKEKIVYLYNIKDHQDCYKEVQSQGISYTTGVPAMIGAKMILEGKWKQAGVWNIEQFDPDPFMEDMNKYGLPWTVVELDSFDLDG</sequence>
<protein>
    <submittedName>
        <fullName evidence="3">Saccharopine dehydrogenase family protein</fullName>
    </submittedName>
</protein>
<feature type="domain" description="Saccharopine dehydrogenase-like C-terminal" evidence="2">
    <location>
        <begin position="137"/>
        <end position="385"/>
    </location>
</feature>
<dbReference type="Gene3D" id="3.40.50.720">
    <property type="entry name" value="NAD(P)-binding Rossmann-like Domain"/>
    <property type="match status" value="1"/>
</dbReference>
<dbReference type="InterPro" id="IPR032095">
    <property type="entry name" value="Sacchrp_dh-like_C"/>
</dbReference>
<dbReference type="Pfam" id="PF03435">
    <property type="entry name" value="Sacchrp_dh_NADP"/>
    <property type="match status" value="1"/>
</dbReference>
<gene>
    <name evidence="3" type="ORF">ENI26_10420</name>
</gene>
<evidence type="ECO:0000259" key="1">
    <source>
        <dbReference type="Pfam" id="PF03435"/>
    </source>
</evidence>
<name>A0A7C1ZSR9_9GAMM</name>